<dbReference type="PANTHER" id="PTHR39327">
    <property type="match status" value="1"/>
</dbReference>
<dbReference type="PANTHER" id="PTHR39327:SF1">
    <property type="entry name" value="BLR5470 PROTEIN"/>
    <property type="match status" value="1"/>
</dbReference>
<protein>
    <submittedName>
        <fullName evidence="2">Transglutaminase</fullName>
    </submittedName>
</protein>
<dbReference type="Gene3D" id="3.10.620.30">
    <property type="match status" value="1"/>
</dbReference>
<dbReference type="AlphaFoldDB" id="A0A6L9MF75"/>
<evidence type="ECO:0000256" key="1">
    <source>
        <dbReference type="SAM" id="SignalP"/>
    </source>
</evidence>
<reference evidence="2 3" key="1">
    <citation type="submission" date="2020-01" db="EMBL/GenBank/DDBJ databases">
        <title>Genomes of bacteria type strains.</title>
        <authorList>
            <person name="Chen J."/>
            <person name="Zhu S."/>
            <person name="Chen J."/>
        </authorList>
    </citation>
    <scope>NUCLEOTIDE SEQUENCE [LARGE SCALE GENOMIC DNA]</scope>
    <source>
        <strain evidence="2 3">KCTC 52919</strain>
    </source>
</reference>
<name>A0A6L9MF75_9HYPH</name>
<feature type="chain" id="PRO_5027108262" evidence="1">
    <location>
        <begin position="25"/>
        <end position="204"/>
    </location>
</feature>
<feature type="signal peptide" evidence="1">
    <location>
        <begin position="1"/>
        <end position="24"/>
    </location>
</feature>
<comment type="caution">
    <text evidence="2">The sequence shown here is derived from an EMBL/GenBank/DDBJ whole genome shotgun (WGS) entry which is preliminary data.</text>
</comment>
<evidence type="ECO:0000313" key="2">
    <source>
        <dbReference type="EMBL" id="NDV86301.1"/>
    </source>
</evidence>
<dbReference type="Proteomes" id="UP000476332">
    <property type="component" value="Unassembled WGS sequence"/>
</dbReference>
<keyword evidence="1" id="KW-0732">Signal</keyword>
<sequence>MSRLRAFGATLSLCLTLIAGPAAADATAKYMTVGQRTTQPIGHHLFCLENKDECRPGEPRGLVAPLKLDRELILAVAEVNTRINARIEPRSDQDLYGTEERWTYPADAGDCEDYALLKRRTLHAMGIDLANLLLTVVRKGNGEGHAVLTLHTDRGDFILDNLNWRVEAWSDTPYKFVKRQSKTDPGRWLDIDVASDVVVGAVAR</sequence>
<dbReference type="EMBL" id="JAAAMJ010000003">
    <property type="protein sequence ID" value="NDV86301.1"/>
    <property type="molecule type" value="Genomic_DNA"/>
</dbReference>
<proteinExistence type="predicted"/>
<organism evidence="2 3">
    <name type="scientific">Aurantimonas aggregata</name>
    <dbReference type="NCBI Taxonomy" id="2047720"/>
    <lineage>
        <taxon>Bacteria</taxon>
        <taxon>Pseudomonadati</taxon>
        <taxon>Pseudomonadota</taxon>
        <taxon>Alphaproteobacteria</taxon>
        <taxon>Hyphomicrobiales</taxon>
        <taxon>Aurantimonadaceae</taxon>
        <taxon>Aurantimonas</taxon>
    </lineage>
</organism>
<accession>A0A6L9MF75</accession>
<dbReference type="InterPro" id="IPR010319">
    <property type="entry name" value="Transglutaminase-like_Cys_pept"/>
</dbReference>
<dbReference type="Pfam" id="PF06035">
    <property type="entry name" value="Peptidase_C93"/>
    <property type="match status" value="1"/>
</dbReference>
<evidence type="ECO:0000313" key="3">
    <source>
        <dbReference type="Proteomes" id="UP000476332"/>
    </source>
</evidence>
<gene>
    <name evidence="2" type="ORF">GTW51_06255</name>
</gene>
<keyword evidence="3" id="KW-1185">Reference proteome</keyword>